<evidence type="ECO:0008006" key="4">
    <source>
        <dbReference type="Google" id="ProtNLM"/>
    </source>
</evidence>
<sequence length="282" mass="30296">MTEQNPNDTGVWGPPVSEPSWFMPARRIPRADTRVWPPPDPAGDPRGTSTVPIPVVGDRPPSRPWPGPPTPPAGPPAPPPGPPVPGPGEPPFSAAEADAGHGGRPRRRRRALPGPVKVGLQLAGALALAAALLGVRGWDAYDRYRQTDPAPVVQRVAAGQAATLEHARWRLLGIGPGPEQMTSSDPPDRVTLQISVEATVLDDKGRFLNISPPAFYLGDRSGRTWKALPWKSPPDQIEPGSAGRFTLISSVPRPLAGQVELEVWPNERVAKEESGPYLRFRR</sequence>
<evidence type="ECO:0000313" key="2">
    <source>
        <dbReference type="EMBL" id="GII79679.1"/>
    </source>
</evidence>
<feature type="region of interest" description="Disordered" evidence="1">
    <location>
        <begin position="1"/>
        <end position="110"/>
    </location>
</feature>
<dbReference type="Proteomes" id="UP000655287">
    <property type="component" value="Unassembled WGS sequence"/>
</dbReference>
<evidence type="ECO:0000256" key="1">
    <source>
        <dbReference type="SAM" id="MobiDB-lite"/>
    </source>
</evidence>
<dbReference type="RefSeq" id="WP_203989798.1">
    <property type="nucleotide sequence ID" value="NZ_BOOU01000061.1"/>
</dbReference>
<proteinExistence type="predicted"/>
<protein>
    <recommendedName>
        <fullName evidence="4">DUF4352 domain-containing protein</fullName>
    </recommendedName>
</protein>
<gene>
    <name evidence="2" type="ORF">Sru01_46610</name>
</gene>
<dbReference type="AlphaFoldDB" id="A0A919V1F3"/>
<dbReference type="EMBL" id="BOOU01000061">
    <property type="protein sequence ID" value="GII79679.1"/>
    <property type="molecule type" value="Genomic_DNA"/>
</dbReference>
<name>A0A919V1F3_9ACTN</name>
<comment type="caution">
    <text evidence="2">The sequence shown here is derived from an EMBL/GenBank/DDBJ whole genome shotgun (WGS) entry which is preliminary data.</text>
</comment>
<accession>A0A919V1F3</accession>
<evidence type="ECO:0000313" key="3">
    <source>
        <dbReference type="Proteomes" id="UP000655287"/>
    </source>
</evidence>
<reference evidence="2" key="1">
    <citation type="submission" date="2021-01" db="EMBL/GenBank/DDBJ databases">
        <title>Whole genome shotgun sequence of Sphaerisporangium rufum NBRC 109079.</title>
        <authorList>
            <person name="Komaki H."/>
            <person name="Tamura T."/>
        </authorList>
    </citation>
    <scope>NUCLEOTIDE SEQUENCE</scope>
    <source>
        <strain evidence="2">NBRC 109079</strain>
    </source>
</reference>
<organism evidence="2 3">
    <name type="scientific">Sphaerisporangium rufum</name>
    <dbReference type="NCBI Taxonomy" id="1381558"/>
    <lineage>
        <taxon>Bacteria</taxon>
        <taxon>Bacillati</taxon>
        <taxon>Actinomycetota</taxon>
        <taxon>Actinomycetes</taxon>
        <taxon>Streptosporangiales</taxon>
        <taxon>Streptosporangiaceae</taxon>
        <taxon>Sphaerisporangium</taxon>
    </lineage>
</organism>
<keyword evidence="3" id="KW-1185">Reference proteome</keyword>
<feature type="compositionally biased region" description="Pro residues" evidence="1">
    <location>
        <begin position="62"/>
        <end position="90"/>
    </location>
</feature>